<evidence type="ECO:0000256" key="1">
    <source>
        <dbReference type="ARBA" id="ARBA00023125"/>
    </source>
</evidence>
<evidence type="ECO:0000256" key="3">
    <source>
        <dbReference type="SAM" id="Phobius"/>
    </source>
</evidence>
<keyword evidence="3" id="KW-0812">Transmembrane</keyword>
<evidence type="ECO:0000256" key="2">
    <source>
        <dbReference type="PROSITE-ProRule" id="PRU01091"/>
    </source>
</evidence>
<reference evidence="5 6" key="1">
    <citation type="submission" date="2018-03" db="EMBL/GenBank/DDBJ databases">
        <title>Genomic Encyclopedia of Archaeal and Bacterial Type Strains, Phase II (KMG-II): from individual species to whole genera.</title>
        <authorList>
            <person name="Goeker M."/>
        </authorList>
    </citation>
    <scope>NUCLEOTIDE SEQUENCE [LARGE SCALE GENOMIC DNA]</scope>
    <source>
        <strain evidence="5 6">DSM 29318</strain>
    </source>
</reference>
<sequence length="233" mass="24604">MPAPTTFAIEGPAPRHVIALGLGAVVLILALAGAFLLIALPDADAFDERVTRLFVENADLTSNTQIKLLEIIAQSGNAFADVLASYRVVIFVLLLATTGLLLAALGLLVALATQARRLDAIERAGIRVNSLALDRETRTVWINDLEFRLTEAAMETLSVLAEARLDGDVMTGATIEAMVTGKDASDCDEGAGVTRIKRLRDALGGQMVAALLIRTVAKKGYALSVDPGAIRIA</sequence>
<comment type="caution">
    <text evidence="5">The sequence shown here is derived from an EMBL/GenBank/DDBJ whole genome shotgun (WGS) entry which is preliminary data.</text>
</comment>
<dbReference type="InterPro" id="IPR036388">
    <property type="entry name" value="WH-like_DNA-bd_sf"/>
</dbReference>
<gene>
    <name evidence="5" type="ORF">BCF33_1662</name>
</gene>
<dbReference type="InterPro" id="IPR016032">
    <property type="entry name" value="Sig_transdc_resp-reg_C-effctor"/>
</dbReference>
<dbReference type="OrthoDB" id="7842088at2"/>
<evidence type="ECO:0000313" key="6">
    <source>
        <dbReference type="Proteomes" id="UP000238801"/>
    </source>
</evidence>
<dbReference type="GO" id="GO:0000160">
    <property type="term" value="P:phosphorelay signal transduction system"/>
    <property type="evidence" value="ECO:0007669"/>
    <property type="project" value="InterPro"/>
</dbReference>
<dbReference type="Gene3D" id="1.10.10.10">
    <property type="entry name" value="Winged helix-like DNA-binding domain superfamily/Winged helix DNA-binding domain"/>
    <property type="match status" value="1"/>
</dbReference>
<evidence type="ECO:0000313" key="5">
    <source>
        <dbReference type="EMBL" id="PRY92808.1"/>
    </source>
</evidence>
<protein>
    <submittedName>
        <fullName evidence="5">Transcriptional regulator</fullName>
    </submittedName>
</protein>
<dbReference type="SMART" id="SM00862">
    <property type="entry name" value="Trans_reg_C"/>
    <property type="match status" value="1"/>
</dbReference>
<keyword evidence="1 2" id="KW-0238">DNA-binding</keyword>
<accession>A0A2T0X1I7</accession>
<evidence type="ECO:0000259" key="4">
    <source>
        <dbReference type="PROSITE" id="PS51755"/>
    </source>
</evidence>
<dbReference type="AlphaFoldDB" id="A0A2T0X1I7"/>
<proteinExistence type="predicted"/>
<feature type="domain" description="OmpR/PhoB-type" evidence="4">
    <location>
        <begin position="123"/>
        <end position="225"/>
    </location>
</feature>
<feature type="transmembrane region" description="Helical" evidence="3">
    <location>
        <begin position="88"/>
        <end position="113"/>
    </location>
</feature>
<dbReference type="PROSITE" id="PS51755">
    <property type="entry name" value="OMPR_PHOB"/>
    <property type="match status" value="1"/>
</dbReference>
<dbReference type="GO" id="GO:0006355">
    <property type="term" value="P:regulation of DNA-templated transcription"/>
    <property type="evidence" value="ECO:0007669"/>
    <property type="project" value="InterPro"/>
</dbReference>
<dbReference type="InterPro" id="IPR001867">
    <property type="entry name" value="OmpR/PhoB-type_DNA-bd"/>
</dbReference>
<dbReference type="SUPFAM" id="SSF46894">
    <property type="entry name" value="C-terminal effector domain of the bipartite response regulators"/>
    <property type="match status" value="1"/>
</dbReference>
<organism evidence="5 6">
    <name type="scientific">Hasllibacter halocynthiae</name>
    <dbReference type="NCBI Taxonomy" id="595589"/>
    <lineage>
        <taxon>Bacteria</taxon>
        <taxon>Pseudomonadati</taxon>
        <taxon>Pseudomonadota</taxon>
        <taxon>Alphaproteobacteria</taxon>
        <taxon>Rhodobacterales</taxon>
        <taxon>Roseobacteraceae</taxon>
        <taxon>Hasllibacter</taxon>
    </lineage>
</organism>
<keyword evidence="3" id="KW-1133">Transmembrane helix</keyword>
<dbReference type="Proteomes" id="UP000238801">
    <property type="component" value="Unassembled WGS sequence"/>
</dbReference>
<keyword evidence="6" id="KW-1185">Reference proteome</keyword>
<dbReference type="EMBL" id="PVTT01000002">
    <property type="protein sequence ID" value="PRY92808.1"/>
    <property type="molecule type" value="Genomic_DNA"/>
</dbReference>
<name>A0A2T0X1I7_9RHOB</name>
<feature type="DNA-binding region" description="OmpR/PhoB-type" evidence="2">
    <location>
        <begin position="123"/>
        <end position="225"/>
    </location>
</feature>
<dbReference type="GO" id="GO:0003677">
    <property type="term" value="F:DNA binding"/>
    <property type="evidence" value="ECO:0007669"/>
    <property type="project" value="UniProtKB-UniRule"/>
</dbReference>
<keyword evidence="3" id="KW-0472">Membrane</keyword>
<dbReference type="RefSeq" id="WP_106160471.1">
    <property type="nucleotide sequence ID" value="NZ_PVTT01000002.1"/>
</dbReference>
<feature type="transmembrane region" description="Helical" evidence="3">
    <location>
        <begin position="17"/>
        <end position="40"/>
    </location>
</feature>